<feature type="region of interest" description="Disordered" evidence="1">
    <location>
        <begin position="72"/>
        <end position="91"/>
    </location>
</feature>
<comment type="caution">
    <text evidence="2">The sequence shown here is derived from an EMBL/GenBank/DDBJ whole genome shotgun (WGS) entry which is preliminary data.</text>
</comment>
<name>A0AAE0YUK8_9GAST</name>
<dbReference type="Proteomes" id="UP001283361">
    <property type="component" value="Unassembled WGS sequence"/>
</dbReference>
<sequence length="137" mass="14988">MVFRSASTERSPLISTLQASQSSWVTLSNLSSELGSKRRKGSASGHKSQLAVVKKSPRPPKQNLNGGVSFIISGALDEPPMPEGEEEKKPSVRITLASQRSAEGMELEEVNRVMEGWLYKMIVGDNKVLVESKTQDM</sequence>
<proteinExistence type="predicted"/>
<accession>A0AAE0YUK8</accession>
<dbReference type="AlphaFoldDB" id="A0AAE0YUK8"/>
<protein>
    <submittedName>
        <fullName evidence="2">Uncharacterized protein</fullName>
    </submittedName>
</protein>
<feature type="region of interest" description="Disordered" evidence="1">
    <location>
        <begin position="31"/>
        <end position="67"/>
    </location>
</feature>
<reference evidence="2" key="1">
    <citation type="journal article" date="2023" name="G3 (Bethesda)">
        <title>A reference genome for the long-term kleptoplast-retaining sea slug Elysia crispata morphotype clarki.</title>
        <authorList>
            <person name="Eastman K.E."/>
            <person name="Pendleton A.L."/>
            <person name="Shaikh M.A."/>
            <person name="Suttiyut T."/>
            <person name="Ogas R."/>
            <person name="Tomko P."/>
            <person name="Gavelis G."/>
            <person name="Widhalm J.R."/>
            <person name="Wisecaver J.H."/>
        </authorList>
    </citation>
    <scope>NUCLEOTIDE SEQUENCE</scope>
    <source>
        <strain evidence="2">ECLA1</strain>
    </source>
</reference>
<evidence type="ECO:0000313" key="3">
    <source>
        <dbReference type="Proteomes" id="UP001283361"/>
    </source>
</evidence>
<organism evidence="2 3">
    <name type="scientific">Elysia crispata</name>
    <name type="common">lettuce slug</name>
    <dbReference type="NCBI Taxonomy" id="231223"/>
    <lineage>
        <taxon>Eukaryota</taxon>
        <taxon>Metazoa</taxon>
        <taxon>Spiralia</taxon>
        <taxon>Lophotrochozoa</taxon>
        <taxon>Mollusca</taxon>
        <taxon>Gastropoda</taxon>
        <taxon>Heterobranchia</taxon>
        <taxon>Euthyneura</taxon>
        <taxon>Panpulmonata</taxon>
        <taxon>Sacoglossa</taxon>
        <taxon>Placobranchoidea</taxon>
        <taxon>Plakobranchidae</taxon>
        <taxon>Elysia</taxon>
    </lineage>
</organism>
<keyword evidence="3" id="KW-1185">Reference proteome</keyword>
<gene>
    <name evidence="2" type="ORF">RRG08_061582</name>
</gene>
<evidence type="ECO:0000256" key="1">
    <source>
        <dbReference type="SAM" id="MobiDB-lite"/>
    </source>
</evidence>
<dbReference type="EMBL" id="JAWDGP010005499">
    <property type="protein sequence ID" value="KAK3756522.1"/>
    <property type="molecule type" value="Genomic_DNA"/>
</dbReference>
<evidence type="ECO:0000313" key="2">
    <source>
        <dbReference type="EMBL" id="KAK3756522.1"/>
    </source>
</evidence>